<name>A0A8K0JLB2_9TREE</name>
<evidence type="ECO:0000313" key="2">
    <source>
        <dbReference type="EMBL" id="KAG7549009.1"/>
    </source>
</evidence>
<evidence type="ECO:0000256" key="1">
    <source>
        <dbReference type="SAM" id="MobiDB-lite"/>
    </source>
</evidence>
<dbReference type="InterPro" id="IPR024645">
    <property type="entry name" value="Mitochondr_Som1"/>
</dbReference>
<sequence>MSSDDQDPPCKLYALTQYQCSPRGGKITCWPLERIFRQCGERAPMIEVTSHVEPSAEDPSKPVLTDQIKENPPRGKLWSNLSPESRHPEIKNWG</sequence>
<evidence type="ECO:0000313" key="3">
    <source>
        <dbReference type="Proteomes" id="UP000812966"/>
    </source>
</evidence>
<dbReference type="OrthoDB" id="3983163at2759"/>
<gene>
    <name evidence="2" type="ORF">FFLO_03122</name>
</gene>
<organism evidence="2 3">
    <name type="scientific">Filobasidium floriforme</name>
    <dbReference type="NCBI Taxonomy" id="5210"/>
    <lineage>
        <taxon>Eukaryota</taxon>
        <taxon>Fungi</taxon>
        <taxon>Dikarya</taxon>
        <taxon>Basidiomycota</taxon>
        <taxon>Agaricomycotina</taxon>
        <taxon>Tremellomycetes</taxon>
        <taxon>Filobasidiales</taxon>
        <taxon>Filobasidiaceae</taxon>
        <taxon>Filobasidium</taxon>
    </lineage>
</organism>
<feature type="compositionally biased region" description="Basic and acidic residues" evidence="1">
    <location>
        <begin position="84"/>
        <end position="94"/>
    </location>
</feature>
<dbReference type="EMBL" id="JABELV010000055">
    <property type="protein sequence ID" value="KAG7549009.1"/>
    <property type="molecule type" value="Genomic_DNA"/>
</dbReference>
<accession>A0A8K0JLB2</accession>
<feature type="region of interest" description="Disordered" evidence="1">
    <location>
        <begin position="50"/>
        <end position="94"/>
    </location>
</feature>
<protein>
    <submittedName>
        <fullName evidence="2">Uncharacterized protein</fullName>
    </submittedName>
</protein>
<dbReference type="Proteomes" id="UP000812966">
    <property type="component" value="Unassembled WGS sequence"/>
</dbReference>
<dbReference type="AlphaFoldDB" id="A0A8K0JLB2"/>
<dbReference type="Pfam" id="PF11093">
    <property type="entry name" value="Mitochondr_Som1"/>
    <property type="match status" value="1"/>
</dbReference>
<keyword evidence="3" id="KW-1185">Reference proteome</keyword>
<dbReference type="GO" id="GO:0042720">
    <property type="term" value="C:mitochondrial inner membrane peptidase complex"/>
    <property type="evidence" value="ECO:0007669"/>
    <property type="project" value="InterPro"/>
</dbReference>
<reference evidence="2" key="1">
    <citation type="submission" date="2020-04" db="EMBL/GenBank/DDBJ databases">
        <title>Analysis of mating type loci in Filobasidium floriforme.</title>
        <authorList>
            <person name="Nowrousian M."/>
        </authorList>
    </citation>
    <scope>NUCLEOTIDE SEQUENCE</scope>
    <source>
        <strain evidence="2">CBS 6242</strain>
    </source>
</reference>
<proteinExistence type="predicted"/>
<comment type="caution">
    <text evidence="2">The sequence shown here is derived from an EMBL/GenBank/DDBJ whole genome shotgun (WGS) entry which is preliminary data.</text>
</comment>